<dbReference type="SMART" id="SM00530">
    <property type="entry name" value="HTH_XRE"/>
    <property type="match status" value="1"/>
</dbReference>
<evidence type="ECO:0000256" key="1">
    <source>
        <dbReference type="ARBA" id="ARBA00007227"/>
    </source>
</evidence>
<organism evidence="3 4">
    <name type="scientific">Thermithiobacillus plumbiphilus</name>
    <dbReference type="NCBI Taxonomy" id="1729899"/>
    <lineage>
        <taxon>Bacteria</taxon>
        <taxon>Pseudomonadati</taxon>
        <taxon>Pseudomonadota</taxon>
        <taxon>Acidithiobacillia</taxon>
        <taxon>Acidithiobacillales</taxon>
        <taxon>Thermithiobacillaceae</taxon>
        <taxon>Thermithiobacillus</taxon>
    </lineage>
</organism>
<name>A0ABU9D9G3_9PROT</name>
<sequence>MLENLSQRLIGYRVKAAREASGWTQDRLAEAMGLKDRQSVSDIENGKRALKPDELVLLTDTLDRELDFFLDPFQVAGEAQFSWRASPGLAEHSLDGFELRAGQWIGLLRWLREKEQDRPNPLKHTLRLTAQSSYEDAIARAESLVEALDLGVVPAERLAEKIEQELDIPVLYVDTIETPEGDSISGATCHLQDMGMILINRNEPEARRFFDLAHELFHALTWDAMKPDHRESNSIEDRAKGKRIEQLANNFAAALLMPQASLANLIDKRRIDDVSHLADVAMQLRVAPVALAWRLFNLTWICAETRDALQQEHQRPSVAGTPKRFSPAFINMLHRAIDRGHLSARKAAKAMGATLTQLVDLFAEHSLPAPFEL</sequence>
<comment type="similarity">
    <text evidence="1">Belongs to the short-chain fatty acyl-CoA assimilation regulator (ScfR) family.</text>
</comment>
<comment type="caution">
    <text evidence="3">The sequence shown here is derived from an EMBL/GenBank/DDBJ whole genome shotgun (WGS) entry which is preliminary data.</text>
</comment>
<dbReference type="PANTHER" id="PTHR43236:SF1">
    <property type="entry name" value="BLL7220 PROTEIN"/>
    <property type="match status" value="1"/>
</dbReference>
<dbReference type="InterPro" id="IPR010359">
    <property type="entry name" value="IrrE_HExxH"/>
</dbReference>
<dbReference type="Gene3D" id="1.10.260.40">
    <property type="entry name" value="lambda repressor-like DNA-binding domains"/>
    <property type="match status" value="1"/>
</dbReference>
<gene>
    <name evidence="3" type="ORF">WOB96_04980</name>
</gene>
<dbReference type="CDD" id="cd00093">
    <property type="entry name" value="HTH_XRE"/>
    <property type="match status" value="1"/>
</dbReference>
<dbReference type="InterPro" id="IPR010982">
    <property type="entry name" value="Lambda_DNA-bd_dom_sf"/>
</dbReference>
<feature type="domain" description="HTH cro/C1-type" evidence="2">
    <location>
        <begin position="14"/>
        <end position="69"/>
    </location>
</feature>
<protein>
    <submittedName>
        <fullName evidence="3">XRE family transcriptional regulator</fullName>
    </submittedName>
</protein>
<reference evidence="3 4" key="1">
    <citation type="submission" date="2024-04" db="EMBL/GenBank/DDBJ databases">
        <authorList>
            <person name="Abashina T."/>
            <person name="Shaikin A."/>
        </authorList>
    </citation>
    <scope>NUCLEOTIDE SEQUENCE [LARGE SCALE GENOMIC DNA]</scope>
    <source>
        <strain evidence="3 4">AAFK</strain>
    </source>
</reference>
<evidence type="ECO:0000313" key="3">
    <source>
        <dbReference type="EMBL" id="MEK8089113.1"/>
    </source>
</evidence>
<keyword evidence="4" id="KW-1185">Reference proteome</keyword>
<accession>A0ABU9D9G3</accession>
<dbReference type="SUPFAM" id="SSF47413">
    <property type="entry name" value="lambda repressor-like DNA-binding domains"/>
    <property type="match status" value="1"/>
</dbReference>
<dbReference type="PROSITE" id="PS50943">
    <property type="entry name" value="HTH_CROC1"/>
    <property type="match status" value="1"/>
</dbReference>
<dbReference type="InterPro" id="IPR052345">
    <property type="entry name" value="Rad_response_metalloprotease"/>
</dbReference>
<evidence type="ECO:0000313" key="4">
    <source>
        <dbReference type="Proteomes" id="UP001446205"/>
    </source>
</evidence>
<dbReference type="Gene3D" id="1.10.10.2910">
    <property type="match status" value="1"/>
</dbReference>
<evidence type="ECO:0000259" key="2">
    <source>
        <dbReference type="PROSITE" id="PS50943"/>
    </source>
</evidence>
<dbReference type="InterPro" id="IPR001387">
    <property type="entry name" value="Cro/C1-type_HTH"/>
</dbReference>
<dbReference type="Proteomes" id="UP001446205">
    <property type="component" value="Unassembled WGS sequence"/>
</dbReference>
<dbReference type="RefSeq" id="WP_341370179.1">
    <property type="nucleotide sequence ID" value="NZ_JBBPCO010000003.1"/>
</dbReference>
<dbReference type="PANTHER" id="PTHR43236">
    <property type="entry name" value="ANTITOXIN HIGA1"/>
    <property type="match status" value="1"/>
</dbReference>
<dbReference type="Pfam" id="PF01381">
    <property type="entry name" value="HTH_3"/>
    <property type="match status" value="1"/>
</dbReference>
<proteinExistence type="inferred from homology"/>
<dbReference type="Pfam" id="PF06114">
    <property type="entry name" value="Peptidase_M78"/>
    <property type="match status" value="1"/>
</dbReference>
<dbReference type="EMBL" id="JBBPCO010000003">
    <property type="protein sequence ID" value="MEK8089113.1"/>
    <property type="molecule type" value="Genomic_DNA"/>
</dbReference>